<dbReference type="Proteomes" id="UP000694941">
    <property type="component" value="Unplaced"/>
</dbReference>
<feature type="domain" description="Ras-GEF" evidence="4">
    <location>
        <begin position="49"/>
        <end position="274"/>
    </location>
</feature>
<dbReference type="InterPro" id="IPR023578">
    <property type="entry name" value="Ras_GEF_dom_sf"/>
</dbReference>
<accession>A0ABM1T9I0</accession>
<dbReference type="Gene3D" id="2.30.29.30">
    <property type="entry name" value="Pleckstrin-homology domain (PH domain)/Phosphotyrosine-binding domain (PTB)"/>
    <property type="match status" value="1"/>
</dbReference>
<dbReference type="InterPro" id="IPR008937">
    <property type="entry name" value="Ras-like_GEF"/>
</dbReference>
<evidence type="ECO:0000259" key="4">
    <source>
        <dbReference type="PROSITE" id="PS50009"/>
    </source>
</evidence>
<dbReference type="PROSITE" id="PS50009">
    <property type="entry name" value="RASGEF_CAT"/>
    <property type="match status" value="1"/>
</dbReference>
<evidence type="ECO:0000313" key="5">
    <source>
        <dbReference type="Proteomes" id="UP000694941"/>
    </source>
</evidence>
<dbReference type="RefSeq" id="XP_022252536.1">
    <property type="nucleotide sequence ID" value="XM_022396828.1"/>
</dbReference>
<dbReference type="Gene3D" id="1.10.840.10">
    <property type="entry name" value="Ras guanine-nucleotide exchange factors catalytic domain"/>
    <property type="match status" value="1"/>
</dbReference>
<dbReference type="CDD" id="cd13310">
    <property type="entry name" value="PH_RalGPS1_2"/>
    <property type="match status" value="1"/>
</dbReference>
<feature type="domain" description="PH" evidence="3">
    <location>
        <begin position="373"/>
        <end position="485"/>
    </location>
</feature>
<dbReference type="Pfam" id="PF00169">
    <property type="entry name" value="PH"/>
    <property type="match status" value="1"/>
</dbReference>
<protein>
    <submittedName>
        <fullName evidence="6">Ras-specific guanine nucleotide-releasing factor RalGPS1-like</fullName>
    </submittedName>
</protein>
<dbReference type="PANTHER" id="PTHR23113:SF368">
    <property type="entry name" value="CELL DIVISION CONTROL PROTEIN 25"/>
    <property type="match status" value="1"/>
</dbReference>
<dbReference type="InterPro" id="IPR001849">
    <property type="entry name" value="PH_domain"/>
</dbReference>
<organism evidence="5 6">
    <name type="scientific">Limulus polyphemus</name>
    <name type="common">Atlantic horseshoe crab</name>
    <dbReference type="NCBI Taxonomy" id="6850"/>
    <lineage>
        <taxon>Eukaryota</taxon>
        <taxon>Metazoa</taxon>
        <taxon>Ecdysozoa</taxon>
        <taxon>Arthropoda</taxon>
        <taxon>Chelicerata</taxon>
        <taxon>Merostomata</taxon>
        <taxon>Xiphosura</taxon>
        <taxon>Limulidae</taxon>
        <taxon>Limulus</taxon>
    </lineage>
</organism>
<dbReference type="InterPro" id="IPR001895">
    <property type="entry name" value="RASGEF_cat_dom"/>
</dbReference>
<dbReference type="SMART" id="SM00147">
    <property type="entry name" value="RasGEF"/>
    <property type="match status" value="1"/>
</dbReference>
<sequence length="499" mass="57259">MKYCEMAAELASSSLSALRIEESSDVTDSRWSHSSKSYDAVVFDVLRVAPEDFASQLTLLDLPVFKAMQPEELTSCGWNKKDKLTVAPNVLGLTRRFNHVSFWTVKEILNGQTAKQRGEIVAYFIKIAKRLHELNNLHSEFAIISALQSAPIFRLSRTWAHISKKEKATFEKLAEIFSDRNNFEKVREHMSNLKLPCIPYLGIFLTDLVYIDVAHPESKGLENHHRHMKMNNILRIIADFQQSTYDHLPVLSHVQNYLMSVRYIEELQRFMEEDNYKFVSDLFMIGLWSFIFASSSTYELTTLQSTNVCKLRHLLDDSVLEISPQLSRASSLGPDQGEINNGLEHVDESSDFFLPLKHTSGSEELPQEFIDGQIRFQGCLKRKTLLKEGKKPAVSSWMRYWVSLWGTSLIYFSPKTLRGHERADFKSTASKMSSIVGWMVVRSENSQQSDTFQLSDPLKGNVYKFRTGTKAKAVEWCRHLHDATSQYDNQPPANLMTFE</sequence>
<dbReference type="Pfam" id="PF00617">
    <property type="entry name" value="RasGEF"/>
    <property type="match status" value="1"/>
</dbReference>
<proteinExistence type="predicted"/>
<keyword evidence="1 2" id="KW-0344">Guanine-nucleotide releasing factor</keyword>
<dbReference type="SUPFAM" id="SSF48366">
    <property type="entry name" value="Ras GEF"/>
    <property type="match status" value="1"/>
</dbReference>
<dbReference type="InterPro" id="IPR036964">
    <property type="entry name" value="RASGEF_cat_dom_sf"/>
</dbReference>
<reference evidence="6" key="1">
    <citation type="submission" date="2025-08" db="UniProtKB">
        <authorList>
            <consortium name="RefSeq"/>
        </authorList>
    </citation>
    <scope>IDENTIFICATION</scope>
    <source>
        <tissue evidence="6">Muscle</tissue>
    </source>
</reference>
<dbReference type="CDD" id="cd00155">
    <property type="entry name" value="RasGEF"/>
    <property type="match status" value="1"/>
</dbReference>
<dbReference type="PANTHER" id="PTHR23113">
    <property type="entry name" value="GUANINE NUCLEOTIDE EXCHANGE FACTOR"/>
    <property type="match status" value="1"/>
</dbReference>
<dbReference type="SUPFAM" id="SSF50729">
    <property type="entry name" value="PH domain-like"/>
    <property type="match status" value="1"/>
</dbReference>
<evidence type="ECO:0000259" key="3">
    <source>
        <dbReference type="PROSITE" id="PS50003"/>
    </source>
</evidence>
<dbReference type="SMART" id="SM00233">
    <property type="entry name" value="PH"/>
    <property type="match status" value="1"/>
</dbReference>
<dbReference type="InterPro" id="IPR011993">
    <property type="entry name" value="PH-like_dom_sf"/>
</dbReference>
<evidence type="ECO:0000313" key="6">
    <source>
        <dbReference type="RefSeq" id="XP_022252536.1"/>
    </source>
</evidence>
<evidence type="ECO:0000256" key="1">
    <source>
        <dbReference type="ARBA" id="ARBA00022658"/>
    </source>
</evidence>
<gene>
    <name evidence="6" type="primary">LOC106468491</name>
</gene>
<keyword evidence="5" id="KW-1185">Reference proteome</keyword>
<dbReference type="GeneID" id="106468491"/>
<evidence type="ECO:0000256" key="2">
    <source>
        <dbReference type="PROSITE-ProRule" id="PRU00168"/>
    </source>
</evidence>
<dbReference type="PROSITE" id="PS50003">
    <property type="entry name" value="PH_DOMAIN"/>
    <property type="match status" value="1"/>
</dbReference>
<name>A0ABM1T9I0_LIMPO</name>